<reference evidence="5 6" key="1">
    <citation type="submission" date="2016-02" db="EMBL/GenBank/DDBJ databases">
        <title>Genome sequence of Halalkalicoccus paucihalophilus DSM 24557.</title>
        <authorList>
            <person name="Poehlein A."/>
            <person name="Daniel R."/>
        </authorList>
    </citation>
    <scope>NUCLEOTIDE SEQUENCE [LARGE SCALE GENOMIC DNA]</scope>
    <source>
        <strain evidence="5 6">DSM 24557</strain>
    </source>
</reference>
<keyword evidence="1" id="KW-1133">Transmembrane helix</keyword>
<feature type="domain" description="DUF8054" evidence="3">
    <location>
        <begin position="235"/>
        <end position="275"/>
    </location>
</feature>
<dbReference type="RefSeq" id="WP_066383048.1">
    <property type="nucleotide sequence ID" value="NZ_LTAZ01000005.1"/>
</dbReference>
<dbReference type="Pfam" id="PF26236">
    <property type="entry name" value="DUF8054_N"/>
    <property type="match status" value="1"/>
</dbReference>
<keyword evidence="1" id="KW-0812">Transmembrane</keyword>
<feature type="domain" description="DUF8054" evidence="2">
    <location>
        <begin position="10"/>
        <end position="88"/>
    </location>
</feature>
<name>A0A151AET6_9EURY</name>
<dbReference type="AlphaFoldDB" id="A0A151AET6"/>
<dbReference type="Proteomes" id="UP000075321">
    <property type="component" value="Unassembled WGS sequence"/>
</dbReference>
<comment type="caution">
    <text evidence="5">The sequence shown here is derived from an EMBL/GenBank/DDBJ whole genome shotgun (WGS) entry which is preliminary data.</text>
</comment>
<evidence type="ECO:0000259" key="4">
    <source>
        <dbReference type="Pfam" id="PF26238"/>
    </source>
</evidence>
<dbReference type="PATRIC" id="fig|1008153.3.peg.2624"/>
<dbReference type="InterPro" id="IPR058674">
    <property type="entry name" value="DUF8054_N"/>
</dbReference>
<accession>A0A151AET6</accession>
<evidence type="ECO:0000313" key="6">
    <source>
        <dbReference type="Proteomes" id="UP000075321"/>
    </source>
</evidence>
<dbReference type="OrthoDB" id="292134at2157"/>
<evidence type="ECO:0000256" key="1">
    <source>
        <dbReference type="SAM" id="Phobius"/>
    </source>
</evidence>
<gene>
    <name evidence="5" type="ORF">HAPAU_25750</name>
</gene>
<dbReference type="EMBL" id="LTAZ01000005">
    <property type="protein sequence ID" value="KYH25897.1"/>
    <property type="molecule type" value="Genomic_DNA"/>
</dbReference>
<sequence length="291" mass="32219">MVDRLTSLLERARRPEYTGENRCTPCTVLNVSLALLASVLLAFASVGLAAVAFLGSVLAIYLRGYLVPGTPAITERYFPERVLALFDSHPAADRRIDEGAWETVAKLEDHRRNAVDPERFLLEVGAVGPCDHEDDLRLTDGFGHLFDDRLATHDGRPDDEAMAALFDTDADSMTLMDRPYPAVEIDRRIRKWPSEAALLADVVTHEALSELTDRWATVPLEQRLGILESLRSFHETCPNCGGEVVFSEDTVESCCRTHEVVVISCVDCEQPLLEFDPADLAVAEHESGVRS</sequence>
<evidence type="ECO:0000259" key="3">
    <source>
        <dbReference type="Pfam" id="PF26237"/>
    </source>
</evidence>
<feature type="domain" description="DUF8054" evidence="4">
    <location>
        <begin position="116"/>
        <end position="232"/>
    </location>
</feature>
<keyword evidence="1" id="KW-0472">Membrane</keyword>
<organism evidence="5 6">
    <name type="scientific">Halalkalicoccus paucihalophilus</name>
    <dbReference type="NCBI Taxonomy" id="1008153"/>
    <lineage>
        <taxon>Archaea</taxon>
        <taxon>Methanobacteriati</taxon>
        <taxon>Methanobacteriota</taxon>
        <taxon>Stenosarchaea group</taxon>
        <taxon>Halobacteria</taxon>
        <taxon>Halobacteriales</taxon>
        <taxon>Halococcaceae</taxon>
        <taxon>Halalkalicoccus</taxon>
    </lineage>
</organism>
<dbReference type="Pfam" id="PF26238">
    <property type="entry name" value="DUF8054_M"/>
    <property type="match status" value="1"/>
</dbReference>
<proteinExistence type="predicted"/>
<dbReference type="Pfam" id="PF26237">
    <property type="entry name" value="DUF8054_C"/>
    <property type="match status" value="1"/>
</dbReference>
<feature type="transmembrane region" description="Helical" evidence="1">
    <location>
        <begin position="35"/>
        <end position="62"/>
    </location>
</feature>
<dbReference type="InterPro" id="IPR058675">
    <property type="entry name" value="DUF8054_C"/>
</dbReference>
<protein>
    <submittedName>
        <fullName evidence="5">Uncharacterized protein</fullName>
    </submittedName>
</protein>
<evidence type="ECO:0000313" key="5">
    <source>
        <dbReference type="EMBL" id="KYH25897.1"/>
    </source>
</evidence>
<keyword evidence="6" id="KW-1185">Reference proteome</keyword>
<evidence type="ECO:0000259" key="2">
    <source>
        <dbReference type="Pfam" id="PF26236"/>
    </source>
</evidence>
<dbReference type="InterPro" id="IPR058775">
    <property type="entry name" value="DUF8054_M"/>
</dbReference>